<accession>A0A1B7N330</accession>
<feature type="compositionally biased region" description="Basic residues" evidence="1">
    <location>
        <begin position="80"/>
        <end position="90"/>
    </location>
</feature>
<dbReference type="AlphaFoldDB" id="A0A1B7N330"/>
<evidence type="ECO:0000313" key="3">
    <source>
        <dbReference type="Proteomes" id="UP000092154"/>
    </source>
</evidence>
<reference evidence="2 3" key="1">
    <citation type="submission" date="2016-06" db="EMBL/GenBank/DDBJ databases">
        <title>Comparative genomics of the ectomycorrhizal sister species Rhizopogon vinicolor and Rhizopogon vesiculosus (Basidiomycota: Boletales) reveals a divergence of the mating type B locus.</title>
        <authorList>
            <consortium name="DOE Joint Genome Institute"/>
            <person name="Mujic A.B."/>
            <person name="Kuo A."/>
            <person name="Tritt A."/>
            <person name="Lipzen A."/>
            <person name="Chen C."/>
            <person name="Johnson J."/>
            <person name="Sharma A."/>
            <person name="Barry K."/>
            <person name="Grigoriev I.V."/>
            <person name="Spatafora J.W."/>
        </authorList>
    </citation>
    <scope>NUCLEOTIDE SEQUENCE [LARGE SCALE GENOMIC DNA]</scope>
    <source>
        <strain evidence="2 3">AM-OR11-026</strain>
    </source>
</reference>
<gene>
    <name evidence="2" type="ORF">K503DRAFT_99721</name>
</gene>
<evidence type="ECO:0000256" key="1">
    <source>
        <dbReference type="SAM" id="MobiDB-lite"/>
    </source>
</evidence>
<feature type="compositionally biased region" description="Basic residues" evidence="1">
    <location>
        <begin position="60"/>
        <end position="69"/>
    </location>
</feature>
<name>A0A1B7N330_9AGAM</name>
<dbReference type="InParanoid" id="A0A1B7N330"/>
<keyword evidence="3" id="KW-1185">Reference proteome</keyword>
<dbReference type="EMBL" id="KV448256">
    <property type="protein sequence ID" value="OAX39269.1"/>
    <property type="molecule type" value="Genomic_DNA"/>
</dbReference>
<protein>
    <submittedName>
        <fullName evidence="2">Uncharacterized protein</fullName>
    </submittedName>
</protein>
<feature type="region of interest" description="Disordered" evidence="1">
    <location>
        <begin position="44"/>
        <end position="90"/>
    </location>
</feature>
<sequence>MDSNLLRLPDGTELVTDADEEVSLIQRWGPINLGYSHLSYIENRDRSRAQRQVSGLRGRESRRHQHRAGRSSFVHGGQSPRRRHAPSTAG</sequence>
<evidence type="ECO:0000313" key="2">
    <source>
        <dbReference type="EMBL" id="OAX39269.1"/>
    </source>
</evidence>
<organism evidence="2 3">
    <name type="scientific">Rhizopogon vinicolor AM-OR11-026</name>
    <dbReference type="NCBI Taxonomy" id="1314800"/>
    <lineage>
        <taxon>Eukaryota</taxon>
        <taxon>Fungi</taxon>
        <taxon>Dikarya</taxon>
        <taxon>Basidiomycota</taxon>
        <taxon>Agaricomycotina</taxon>
        <taxon>Agaricomycetes</taxon>
        <taxon>Agaricomycetidae</taxon>
        <taxon>Boletales</taxon>
        <taxon>Suillineae</taxon>
        <taxon>Rhizopogonaceae</taxon>
        <taxon>Rhizopogon</taxon>
    </lineage>
</organism>
<dbReference type="Proteomes" id="UP000092154">
    <property type="component" value="Unassembled WGS sequence"/>
</dbReference>
<proteinExistence type="predicted"/>